<dbReference type="RefSeq" id="WP_084014124.1">
    <property type="nucleotide sequence ID" value="NZ_JAACYR010000059.1"/>
</dbReference>
<protein>
    <submittedName>
        <fullName evidence="2">Uncharacterized protein</fullName>
    </submittedName>
</protein>
<dbReference type="Proteomes" id="UP000466523">
    <property type="component" value="Unassembled WGS sequence"/>
</dbReference>
<reference evidence="2 3" key="1">
    <citation type="submission" date="2015-06" db="EMBL/GenBank/DDBJ databases">
        <title>Genome sequence of Mycobacterium kumamotonense strain Roo.</title>
        <authorList>
            <person name="Greninger A.L."/>
            <person name="Cunningham G."/>
            <person name="Miller S."/>
        </authorList>
    </citation>
    <scope>NUCLEOTIDE SEQUENCE [LARGE SCALE GENOMIC DNA]</scope>
    <source>
        <strain evidence="2 3">Roo</strain>
    </source>
</reference>
<evidence type="ECO:0000313" key="3">
    <source>
        <dbReference type="Proteomes" id="UP000092668"/>
    </source>
</evidence>
<dbReference type="EMBL" id="LFOE01000034">
    <property type="protein sequence ID" value="OBY30294.1"/>
    <property type="molecule type" value="Genomic_DNA"/>
</dbReference>
<dbReference type="EMBL" id="JAACYR010000059">
    <property type="protein sequence ID" value="NDJ90698.1"/>
    <property type="molecule type" value="Genomic_DNA"/>
</dbReference>
<accession>A0A1B8SC47</accession>
<name>A0A1B8SC47_9MYCO</name>
<evidence type="ECO:0000313" key="4">
    <source>
        <dbReference type="Proteomes" id="UP000466523"/>
    </source>
</evidence>
<dbReference type="OrthoDB" id="4555700at2"/>
<dbReference type="Proteomes" id="UP000092668">
    <property type="component" value="Unassembled WGS sequence"/>
</dbReference>
<gene>
    <name evidence="2" type="ORF">ACT18_18390</name>
    <name evidence="1" type="ORF">GWR20_16315</name>
</gene>
<sequence length="185" mass="19992">MTSTAAALDPQSEDPHLRYHLDVMALDVTALVQAAGGWLYHRVATGWDVTVMVPAQQNLRPLQILGVQTTDLETALSAAGGDVAGHGLAVVADAVTRDPRIGRRVQLALRRSATEVVLWGDSWPLTVSHRLSAVRHVLTVGGRAFKRQALVAAEAPVDSQIDCPELFRSDRKRCLPVHSDLVPVD</sequence>
<evidence type="ECO:0000313" key="1">
    <source>
        <dbReference type="EMBL" id="NDJ90698.1"/>
    </source>
</evidence>
<dbReference type="STRING" id="354243.BST28_11315"/>
<organism evidence="2 3">
    <name type="scientific">Mycolicibacter kumamotonensis</name>
    <dbReference type="NCBI Taxonomy" id="354243"/>
    <lineage>
        <taxon>Bacteria</taxon>
        <taxon>Bacillati</taxon>
        <taxon>Actinomycetota</taxon>
        <taxon>Actinomycetes</taxon>
        <taxon>Mycobacteriales</taxon>
        <taxon>Mycobacteriaceae</taxon>
        <taxon>Mycolicibacter</taxon>
    </lineage>
</organism>
<evidence type="ECO:0000313" key="2">
    <source>
        <dbReference type="EMBL" id="OBY30294.1"/>
    </source>
</evidence>
<dbReference type="AlphaFoldDB" id="A0A1B8SC47"/>
<dbReference type="PATRIC" id="fig|354243.3.peg.3802"/>
<comment type="caution">
    <text evidence="2">The sequence shown here is derived from an EMBL/GenBank/DDBJ whole genome shotgun (WGS) entry which is preliminary data.</text>
</comment>
<proteinExistence type="predicted"/>
<keyword evidence="3" id="KW-1185">Reference proteome</keyword>
<reference evidence="1 4" key="2">
    <citation type="submission" date="2020-01" db="EMBL/GenBank/DDBJ databases">
        <authorList>
            <person name="Sanchez-Estrada R."/>
            <person name="Gonzalez-Y-Merchand J.A."/>
            <person name="Rivera-Gutierrez S."/>
        </authorList>
    </citation>
    <scope>NUCLEOTIDE SEQUENCE [LARGE SCALE GENOMIC DNA]</scope>
    <source>
        <strain evidence="1 4">CST 7247</strain>
    </source>
</reference>